<dbReference type="InterPro" id="IPR023210">
    <property type="entry name" value="NADP_OxRdtase_dom"/>
</dbReference>
<dbReference type="CDD" id="cd19080">
    <property type="entry name" value="AKR_AKR9A_9B"/>
    <property type="match status" value="1"/>
</dbReference>
<protein>
    <submittedName>
        <fullName evidence="3">Aldo/keto reductase</fullName>
    </submittedName>
</protein>
<feature type="domain" description="NADP-dependent oxidoreductase" evidence="2">
    <location>
        <begin position="15"/>
        <end position="312"/>
    </location>
</feature>
<dbReference type="Proteomes" id="UP000440224">
    <property type="component" value="Unassembled WGS sequence"/>
</dbReference>
<dbReference type="GO" id="GO:0016491">
    <property type="term" value="F:oxidoreductase activity"/>
    <property type="evidence" value="ECO:0007669"/>
    <property type="project" value="UniProtKB-KW"/>
</dbReference>
<evidence type="ECO:0000313" key="4">
    <source>
        <dbReference type="Proteomes" id="UP000440224"/>
    </source>
</evidence>
<name>A0A6N7PS42_9BACT</name>
<keyword evidence="1" id="KW-0560">Oxidoreductase</keyword>
<sequence>MRYKLLGRTGIKVSELCLGTMSFGDRWGFGADEATSIEVAAAFAEAGGNFLDTANKYHEGHTEEICGKIISNNRDRWVLATKFTLSTASGDPNASGNSRKNMVQAVHKSLGRLGTDYIDLLWVHAWDFTTGVEEVMRGLDDLVRTGKVLSIGISDAPAWVVSQANTLAGFRGYVPFSALQIEYSLIERTVERDLVPMAEAFGLTLTPWAPLGGGVLTGKYSRGDGAPEDTKRAGGNAQRLSERNLAIAKTVDAIADELGKSSAQVATNWVRQRGANVVPIVGARKASQIKDVLGSLDFTLTEEHLRRLDEVSRIELGFPHEFLGKPYIRGVVYGDRVDQIDLPAATRPR</sequence>
<proteinExistence type="predicted"/>
<dbReference type="RefSeq" id="WP_153821565.1">
    <property type="nucleotide sequence ID" value="NZ_WJIE01000006.1"/>
</dbReference>
<dbReference type="PANTHER" id="PTHR43364:SF4">
    <property type="entry name" value="NAD(P)-LINKED OXIDOREDUCTASE SUPERFAMILY PROTEIN"/>
    <property type="match status" value="1"/>
</dbReference>
<organism evidence="3 4">
    <name type="scientific">Polyangium spumosum</name>
    <dbReference type="NCBI Taxonomy" id="889282"/>
    <lineage>
        <taxon>Bacteria</taxon>
        <taxon>Pseudomonadati</taxon>
        <taxon>Myxococcota</taxon>
        <taxon>Polyangia</taxon>
        <taxon>Polyangiales</taxon>
        <taxon>Polyangiaceae</taxon>
        <taxon>Polyangium</taxon>
    </lineage>
</organism>
<dbReference type="InterPro" id="IPR050523">
    <property type="entry name" value="AKR_Detox_Biosynth"/>
</dbReference>
<evidence type="ECO:0000313" key="3">
    <source>
        <dbReference type="EMBL" id="MRG94749.1"/>
    </source>
</evidence>
<dbReference type="Pfam" id="PF00248">
    <property type="entry name" value="Aldo_ket_red"/>
    <property type="match status" value="1"/>
</dbReference>
<dbReference type="OrthoDB" id="5523216at2"/>
<dbReference type="GO" id="GO:0005829">
    <property type="term" value="C:cytosol"/>
    <property type="evidence" value="ECO:0007669"/>
    <property type="project" value="UniProtKB-ARBA"/>
</dbReference>
<dbReference type="AlphaFoldDB" id="A0A6N7PS42"/>
<dbReference type="PANTHER" id="PTHR43364">
    <property type="entry name" value="NADH-SPECIFIC METHYLGLYOXAL REDUCTASE-RELATED"/>
    <property type="match status" value="1"/>
</dbReference>
<keyword evidence="4" id="KW-1185">Reference proteome</keyword>
<gene>
    <name evidence="3" type="ORF">GF068_22920</name>
</gene>
<reference evidence="3 4" key="1">
    <citation type="submission" date="2019-10" db="EMBL/GenBank/DDBJ databases">
        <title>A soil myxobacterium in the family Polyangiaceae.</title>
        <authorList>
            <person name="Li Y."/>
            <person name="Wang J."/>
        </authorList>
    </citation>
    <scope>NUCLEOTIDE SEQUENCE [LARGE SCALE GENOMIC DNA]</scope>
    <source>
        <strain evidence="3 4">DSM 14734</strain>
    </source>
</reference>
<evidence type="ECO:0000256" key="1">
    <source>
        <dbReference type="ARBA" id="ARBA00023002"/>
    </source>
</evidence>
<dbReference type="FunFam" id="3.20.20.100:FF:000004">
    <property type="entry name" value="Oxidoreductase, aldo/keto reductase"/>
    <property type="match status" value="1"/>
</dbReference>
<dbReference type="InterPro" id="IPR036812">
    <property type="entry name" value="NAD(P)_OxRdtase_dom_sf"/>
</dbReference>
<dbReference type="Gene3D" id="3.20.20.100">
    <property type="entry name" value="NADP-dependent oxidoreductase domain"/>
    <property type="match status" value="1"/>
</dbReference>
<accession>A0A6N7PS42</accession>
<dbReference type="SUPFAM" id="SSF51430">
    <property type="entry name" value="NAD(P)-linked oxidoreductase"/>
    <property type="match status" value="1"/>
</dbReference>
<evidence type="ECO:0000259" key="2">
    <source>
        <dbReference type="Pfam" id="PF00248"/>
    </source>
</evidence>
<dbReference type="EMBL" id="WJIE01000006">
    <property type="protein sequence ID" value="MRG94749.1"/>
    <property type="molecule type" value="Genomic_DNA"/>
</dbReference>
<comment type="caution">
    <text evidence="3">The sequence shown here is derived from an EMBL/GenBank/DDBJ whole genome shotgun (WGS) entry which is preliminary data.</text>
</comment>